<keyword evidence="3" id="KW-1185">Reference proteome</keyword>
<reference evidence="2 3" key="1">
    <citation type="submission" date="2016-03" db="EMBL/GenBank/DDBJ databases">
        <title>Complete genome sequence of a novel chlorpyrifos degrading bacterium, Cupriavidus nantongensis sp. X1.</title>
        <authorList>
            <person name="Fang L."/>
        </authorList>
    </citation>
    <scope>NUCLEOTIDE SEQUENCE [LARGE SCALE GENOMIC DNA]</scope>
    <source>
        <strain evidence="2 3">X1</strain>
    </source>
</reference>
<dbReference type="STRING" id="1796606.A2G96_09855"/>
<dbReference type="AlphaFoldDB" id="A0A142JIW0"/>
<dbReference type="Proteomes" id="UP000075238">
    <property type="component" value="Chromosome 1"/>
</dbReference>
<dbReference type="RefSeq" id="WP_062798811.1">
    <property type="nucleotide sequence ID" value="NZ_CP014844.1"/>
</dbReference>
<dbReference type="OrthoDB" id="7220054at2"/>
<protein>
    <recommendedName>
        <fullName evidence="1">Bacterial shufflon protein N-terminal domain-containing protein</fullName>
    </recommendedName>
</protein>
<proteinExistence type="predicted"/>
<dbReference type="EMBL" id="CP014844">
    <property type="protein sequence ID" value="AMR78022.1"/>
    <property type="molecule type" value="Genomic_DNA"/>
</dbReference>
<evidence type="ECO:0000259" key="1">
    <source>
        <dbReference type="Pfam" id="PF04917"/>
    </source>
</evidence>
<gene>
    <name evidence="2" type="ORF">A2G96_09855</name>
</gene>
<evidence type="ECO:0000313" key="2">
    <source>
        <dbReference type="EMBL" id="AMR78022.1"/>
    </source>
</evidence>
<dbReference type="KEGG" id="cnan:A2G96_09855"/>
<feature type="domain" description="Bacterial shufflon protein N-terminal" evidence="1">
    <location>
        <begin position="234"/>
        <end position="339"/>
    </location>
</feature>
<organism evidence="2 3">
    <name type="scientific">Cupriavidus nantongensis</name>
    <dbReference type="NCBI Taxonomy" id="1796606"/>
    <lineage>
        <taxon>Bacteria</taxon>
        <taxon>Pseudomonadati</taxon>
        <taxon>Pseudomonadota</taxon>
        <taxon>Betaproteobacteria</taxon>
        <taxon>Burkholderiales</taxon>
        <taxon>Burkholderiaceae</taxon>
        <taxon>Cupriavidus</taxon>
    </lineage>
</organism>
<accession>A0A142JIW0</accession>
<sequence length="443" mass="46661">MSEVIGLLFAVIVGLTFLPTLSTFSQTANGNTRSATTAQQQKRLIDAGSAYIQQYSTNVQSVATATTPAIITVPMLQAVNLLDASFSATNPFGQTWQIEVLQPSAGNLQAFVMSYGGTAMNDMVASKIAGLVGAQGGFIPKNDSGAYAGGAATAYGSYSGWTMPTANYTSIAGGHLAALLSFNNGQLTNNYLYRNAVPGQPNLNRMGTAIDMGGNNINNAGTVNATTTNTSGETYTGGWFRTRGDSGWYSEKWGGGWYMSDPTWIRAYNSKNVWTPGTLQADTNVNSAYISAWGWMNSAGRIRTGEFLQVDGWANEGWGCGPNGLHGRDGTGALTCENGVWSRGGGSNGAYVFASGYSGGSGWVWNNSGKTQFVVASGGTGVNRCQLVGQLNTIGAFVQNADNNDSWSKVCTITFPVPSGTAWMVTSNPYNEGAGNFSVWVYQ</sequence>
<name>A0A142JIW0_9BURK</name>
<evidence type="ECO:0000313" key="3">
    <source>
        <dbReference type="Proteomes" id="UP000075238"/>
    </source>
</evidence>
<feature type="domain" description="Bacterial shufflon protein N-terminal" evidence="1">
    <location>
        <begin position="34"/>
        <end position="233"/>
    </location>
</feature>
<dbReference type="InterPro" id="IPR007001">
    <property type="entry name" value="Shufflon_N"/>
</dbReference>
<dbReference type="Pfam" id="PF04917">
    <property type="entry name" value="Shufflon_N"/>
    <property type="match status" value="2"/>
</dbReference>